<dbReference type="AlphaFoldDB" id="A0A0G0V6Y5"/>
<keyword evidence="4" id="KW-0479">Metal-binding</keyword>
<dbReference type="InterPro" id="IPR011324">
    <property type="entry name" value="Cytotoxic_necrot_fac-like_cat"/>
</dbReference>
<reference evidence="10 11" key="1">
    <citation type="journal article" date="2015" name="Nature">
        <title>rRNA introns, odd ribosomes, and small enigmatic genomes across a large radiation of phyla.</title>
        <authorList>
            <person name="Brown C.T."/>
            <person name="Hug L.A."/>
            <person name="Thomas B.C."/>
            <person name="Sharon I."/>
            <person name="Castelle C.J."/>
            <person name="Singh A."/>
            <person name="Wilkins M.J."/>
            <person name="Williams K.H."/>
            <person name="Banfield J.F."/>
        </authorList>
    </citation>
    <scope>NUCLEOTIDE SEQUENCE [LARGE SCALE GENOMIC DNA]</scope>
</reference>
<organism evidence="10 11">
    <name type="scientific">Candidatus Uhrbacteria bacterium GW2011_GWF2_41_16</name>
    <dbReference type="NCBI Taxonomy" id="1618997"/>
    <lineage>
        <taxon>Bacteria</taxon>
        <taxon>Candidatus Uhriibacteriota</taxon>
    </lineage>
</organism>
<dbReference type="GO" id="GO:0016787">
    <property type="term" value="F:hydrolase activity"/>
    <property type="evidence" value="ECO:0007669"/>
    <property type="project" value="UniProtKB-KW"/>
</dbReference>
<evidence type="ECO:0000256" key="7">
    <source>
        <dbReference type="ARBA" id="ARBA00047989"/>
    </source>
</evidence>
<comment type="catalytic activity">
    <reaction evidence="1">
        <text>inosine + phosphate = alpha-D-ribose 1-phosphate + hypoxanthine</text>
        <dbReference type="Rhea" id="RHEA:27646"/>
        <dbReference type="ChEBI" id="CHEBI:17368"/>
        <dbReference type="ChEBI" id="CHEBI:17596"/>
        <dbReference type="ChEBI" id="CHEBI:43474"/>
        <dbReference type="ChEBI" id="CHEBI:57720"/>
        <dbReference type="EC" id="2.4.2.1"/>
    </reaction>
    <physiologicalReaction direction="left-to-right" evidence="1">
        <dbReference type="Rhea" id="RHEA:27647"/>
    </physiologicalReaction>
</comment>
<dbReference type="Pfam" id="PF02578">
    <property type="entry name" value="Cu-oxidase_4"/>
    <property type="match status" value="1"/>
</dbReference>
<dbReference type="EMBL" id="LCAU01000027">
    <property type="protein sequence ID" value="KKR96694.1"/>
    <property type="molecule type" value="Genomic_DNA"/>
</dbReference>
<evidence type="ECO:0000256" key="3">
    <source>
        <dbReference type="ARBA" id="ARBA00022679"/>
    </source>
</evidence>
<dbReference type="PANTHER" id="PTHR30616">
    <property type="entry name" value="UNCHARACTERIZED PROTEIN YFIH"/>
    <property type="match status" value="1"/>
</dbReference>
<keyword evidence="6" id="KW-0862">Zinc</keyword>
<comment type="catalytic activity">
    <reaction evidence="7">
        <text>adenosine + H2O + H(+) = inosine + NH4(+)</text>
        <dbReference type="Rhea" id="RHEA:24408"/>
        <dbReference type="ChEBI" id="CHEBI:15377"/>
        <dbReference type="ChEBI" id="CHEBI:15378"/>
        <dbReference type="ChEBI" id="CHEBI:16335"/>
        <dbReference type="ChEBI" id="CHEBI:17596"/>
        <dbReference type="ChEBI" id="CHEBI:28938"/>
        <dbReference type="EC" id="3.5.4.4"/>
    </reaction>
    <physiologicalReaction direction="left-to-right" evidence="7">
        <dbReference type="Rhea" id="RHEA:24409"/>
    </physiologicalReaction>
</comment>
<evidence type="ECO:0000256" key="6">
    <source>
        <dbReference type="ARBA" id="ARBA00022833"/>
    </source>
</evidence>
<protein>
    <submittedName>
        <fullName evidence="10">YlmD protein</fullName>
    </submittedName>
</protein>
<comment type="catalytic activity">
    <reaction evidence="8">
        <text>adenosine + phosphate = alpha-D-ribose 1-phosphate + adenine</text>
        <dbReference type="Rhea" id="RHEA:27642"/>
        <dbReference type="ChEBI" id="CHEBI:16335"/>
        <dbReference type="ChEBI" id="CHEBI:16708"/>
        <dbReference type="ChEBI" id="CHEBI:43474"/>
        <dbReference type="ChEBI" id="CHEBI:57720"/>
        <dbReference type="EC" id="2.4.2.1"/>
    </reaction>
    <physiologicalReaction direction="left-to-right" evidence="8">
        <dbReference type="Rhea" id="RHEA:27643"/>
    </physiologicalReaction>
</comment>
<evidence type="ECO:0000256" key="2">
    <source>
        <dbReference type="ARBA" id="ARBA00007353"/>
    </source>
</evidence>
<comment type="catalytic activity">
    <reaction evidence="9">
        <text>S-methyl-5'-thioadenosine + phosphate = 5-(methylsulfanyl)-alpha-D-ribose 1-phosphate + adenine</text>
        <dbReference type="Rhea" id="RHEA:11852"/>
        <dbReference type="ChEBI" id="CHEBI:16708"/>
        <dbReference type="ChEBI" id="CHEBI:17509"/>
        <dbReference type="ChEBI" id="CHEBI:43474"/>
        <dbReference type="ChEBI" id="CHEBI:58533"/>
        <dbReference type="EC" id="2.4.2.28"/>
    </reaction>
    <physiologicalReaction direction="left-to-right" evidence="9">
        <dbReference type="Rhea" id="RHEA:11853"/>
    </physiologicalReaction>
</comment>
<evidence type="ECO:0000256" key="1">
    <source>
        <dbReference type="ARBA" id="ARBA00000553"/>
    </source>
</evidence>
<evidence type="ECO:0000313" key="11">
    <source>
        <dbReference type="Proteomes" id="UP000034746"/>
    </source>
</evidence>
<dbReference type="PANTHER" id="PTHR30616:SF2">
    <property type="entry name" value="PURINE NUCLEOSIDE PHOSPHORYLASE LACC1"/>
    <property type="match status" value="1"/>
</dbReference>
<proteinExistence type="inferred from homology"/>
<evidence type="ECO:0000256" key="8">
    <source>
        <dbReference type="ARBA" id="ARBA00048968"/>
    </source>
</evidence>
<comment type="caution">
    <text evidence="10">The sequence shown here is derived from an EMBL/GenBank/DDBJ whole genome shotgun (WGS) entry which is preliminary data.</text>
</comment>
<evidence type="ECO:0000256" key="9">
    <source>
        <dbReference type="ARBA" id="ARBA00049893"/>
    </source>
</evidence>
<dbReference type="Proteomes" id="UP000034746">
    <property type="component" value="Unassembled WGS sequence"/>
</dbReference>
<evidence type="ECO:0000313" key="10">
    <source>
        <dbReference type="EMBL" id="KKR96694.1"/>
    </source>
</evidence>
<dbReference type="CDD" id="cd16833">
    <property type="entry name" value="YfiH"/>
    <property type="match status" value="1"/>
</dbReference>
<dbReference type="InterPro" id="IPR003730">
    <property type="entry name" value="Cu_polyphenol_OxRdtase"/>
</dbReference>
<dbReference type="Gene3D" id="3.60.140.10">
    <property type="entry name" value="CNF1/YfiH-like putative cysteine hydrolases"/>
    <property type="match status" value="1"/>
</dbReference>
<name>A0A0G0V6Y5_9BACT</name>
<accession>A0A0G0V6Y5</accession>
<dbReference type="InterPro" id="IPR038371">
    <property type="entry name" value="Cu_polyphenol_OxRdtase_sf"/>
</dbReference>
<keyword evidence="5" id="KW-0378">Hydrolase</keyword>
<sequence length="223" mass="24896">MKILFDSYSNVCAGLSERVDGSMTWWNTKPIDPLVKERRDHFFEKQGIEPTRVVSGGLIHGNHTVVVGEQEAGEYLLDTDALVTQTPNVFLTITVADCLPVFFYDSVTLSVGIAHAGWKGMIKGVLESVVCTFQEAFDSHPSDIQVVIGPYIQSCHFEVQQDVAAEFNVRCVERREQRLNKVGVQNISIDSMCTFDIPSRFFSARRDKMSPIQGMVAFIGLKS</sequence>
<dbReference type="GO" id="GO:0005507">
    <property type="term" value="F:copper ion binding"/>
    <property type="evidence" value="ECO:0007669"/>
    <property type="project" value="TreeGrafter"/>
</dbReference>
<dbReference type="GO" id="GO:0017061">
    <property type="term" value="F:S-methyl-5-thioadenosine phosphorylase activity"/>
    <property type="evidence" value="ECO:0007669"/>
    <property type="project" value="UniProtKB-EC"/>
</dbReference>
<evidence type="ECO:0000256" key="4">
    <source>
        <dbReference type="ARBA" id="ARBA00022723"/>
    </source>
</evidence>
<evidence type="ECO:0000256" key="5">
    <source>
        <dbReference type="ARBA" id="ARBA00022801"/>
    </source>
</evidence>
<dbReference type="SUPFAM" id="SSF64438">
    <property type="entry name" value="CNF1/YfiH-like putative cysteine hydrolases"/>
    <property type="match status" value="1"/>
</dbReference>
<comment type="similarity">
    <text evidence="2">Belongs to the purine nucleoside phosphorylase YfiH/LACC1 family.</text>
</comment>
<gene>
    <name evidence="10" type="ORF">UU48_C0027G0002</name>
</gene>
<keyword evidence="3" id="KW-0808">Transferase</keyword>